<keyword evidence="2" id="KW-0067">ATP-binding</keyword>
<evidence type="ECO:0000256" key="2">
    <source>
        <dbReference type="ARBA" id="ARBA00022840"/>
    </source>
</evidence>
<dbReference type="CDD" id="cd17933">
    <property type="entry name" value="DEXSc_RecD-like"/>
    <property type="match status" value="1"/>
</dbReference>
<evidence type="ECO:0000313" key="4">
    <source>
        <dbReference type="EMBL" id="GAI21039.1"/>
    </source>
</evidence>
<dbReference type="InterPro" id="IPR050534">
    <property type="entry name" value="Coronavir_polyprotein_1ab"/>
</dbReference>
<dbReference type="Pfam" id="PF13245">
    <property type="entry name" value="AAA_19"/>
    <property type="match status" value="1"/>
</dbReference>
<name>X1NQV1_9ZZZZ</name>
<dbReference type="PANTHER" id="PTHR43788:SF6">
    <property type="entry name" value="DNA HELICASE B"/>
    <property type="match status" value="1"/>
</dbReference>
<feature type="domain" description="AAA+ ATPase" evidence="3">
    <location>
        <begin position="14"/>
        <end position="154"/>
    </location>
</feature>
<dbReference type="InterPro" id="IPR003593">
    <property type="entry name" value="AAA+_ATPase"/>
</dbReference>
<evidence type="ECO:0000256" key="1">
    <source>
        <dbReference type="ARBA" id="ARBA00022741"/>
    </source>
</evidence>
<accession>X1NQV1</accession>
<dbReference type="AlphaFoldDB" id="X1NQV1"/>
<dbReference type="GO" id="GO:0006310">
    <property type="term" value="P:DNA recombination"/>
    <property type="evidence" value="ECO:0007669"/>
    <property type="project" value="TreeGrafter"/>
</dbReference>
<keyword evidence="1" id="KW-0547">Nucleotide-binding</keyword>
<sequence length="279" mass="31461">LDNIQMKAIEKAVTEKILVITGSPGTGKSTILNFVIKIFEKENKSVLLGAPTGRASKRLYEATGKEAKTIHRLLNYNPKLNKFIKNEKNPIDADMVIIDEASMLDIRLMRNLLLAIKPQTGVIFVGDVDQLPAVGPGNVLSEIIGSDIVPVIELQKIYRQEGESLIIYNAHKVRDGQFPYIGKPKNNDFFFIEKNEPEEVVDLILNLLTQRIPKSFNYNPLYDVQVIVPTNKGIVGVNNLNSRIQDILNFNSQKVVRGSVQYRLNDKVMQLKNNYEKDV</sequence>
<dbReference type="InterPro" id="IPR027417">
    <property type="entry name" value="P-loop_NTPase"/>
</dbReference>
<proteinExistence type="predicted"/>
<comment type="caution">
    <text evidence="4">The sequence shown here is derived from an EMBL/GenBank/DDBJ whole genome shotgun (WGS) entry which is preliminary data.</text>
</comment>
<dbReference type="SMART" id="SM00382">
    <property type="entry name" value="AAA"/>
    <property type="match status" value="1"/>
</dbReference>
<dbReference type="GO" id="GO:0005524">
    <property type="term" value="F:ATP binding"/>
    <property type="evidence" value="ECO:0007669"/>
    <property type="project" value="UniProtKB-KW"/>
</dbReference>
<dbReference type="Gene3D" id="3.40.50.300">
    <property type="entry name" value="P-loop containing nucleotide triphosphate hydrolases"/>
    <property type="match status" value="1"/>
</dbReference>
<feature type="non-terminal residue" evidence="4">
    <location>
        <position position="279"/>
    </location>
</feature>
<dbReference type="Gene3D" id="2.30.30.940">
    <property type="match status" value="1"/>
</dbReference>
<evidence type="ECO:0000259" key="3">
    <source>
        <dbReference type="SMART" id="SM00382"/>
    </source>
</evidence>
<dbReference type="GO" id="GO:0009338">
    <property type="term" value="C:exodeoxyribonuclease V complex"/>
    <property type="evidence" value="ECO:0007669"/>
    <property type="project" value="TreeGrafter"/>
</dbReference>
<dbReference type="GO" id="GO:0017116">
    <property type="term" value="F:single-stranded DNA helicase activity"/>
    <property type="evidence" value="ECO:0007669"/>
    <property type="project" value="TreeGrafter"/>
</dbReference>
<reference evidence="4" key="1">
    <citation type="journal article" date="2014" name="Front. Microbiol.">
        <title>High frequency of phylogenetically diverse reductive dehalogenase-homologous genes in deep subseafloor sedimentary metagenomes.</title>
        <authorList>
            <person name="Kawai M."/>
            <person name="Futagami T."/>
            <person name="Toyoda A."/>
            <person name="Takaki Y."/>
            <person name="Nishi S."/>
            <person name="Hori S."/>
            <person name="Arai W."/>
            <person name="Tsubouchi T."/>
            <person name="Morono Y."/>
            <person name="Uchiyama I."/>
            <person name="Ito T."/>
            <person name="Fujiyama A."/>
            <person name="Inagaki F."/>
            <person name="Takami H."/>
        </authorList>
    </citation>
    <scope>NUCLEOTIDE SEQUENCE</scope>
    <source>
        <strain evidence="4">Expedition CK06-06</strain>
    </source>
</reference>
<protein>
    <recommendedName>
        <fullName evidence="3">AAA+ ATPase domain-containing protein</fullName>
    </recommendedName>
</protein>
<dbReference type="PANTHER" id="PTHR43788">
    <property type="entry name" value="DNA2/NAM7 HELICASE FAMILY MEMBER"/>
    <property type="match status" value="1"/>
</dbReference>
<organism evidence="4">
    <name type="scientific">marine sediment metagenome</name>
    <dbReference type="NCBI Taxonomy" id="412755"/>
    <lineage>
        <taxon>unclassified sequences</taxon>
        <taxon>metagenomes</taxon>
        <taxon>ecological metagenomes</taxon>
    </lineage>
</organism>
<gene>
    <name evidence="4" type="ORF">S06H3_31360</name>
</gene>
<dbReference type="EMBL" id="BARV01018562">
    <property type="protein sequence ID" value="GAI21039.1"/>
    <property type="molecule type" value="Genomic_DNA"/>
</dbReference>
<dbReference type="SUPFAM" id="SSF52540">
    <property type="entry name" value="P-loop containing nucleoside triphosphate hydrolases"/>
    <property type="match status" value="1"/>
</dbReference>
<feature type="non-terminal residue" evidence="4">
    <location>
        <position position="1"/>
    </location>
</feature>